<dbReference type="Proteomes" id="UP000321532">
    <property type="component" value="Unassembled WGS sequence"/>
</dbReference>
<dbReference type="AlphaFoldDB" id="A0A512AUR0"/>
<gene>
    <name evidence="1" type="ORF">AAE02nite_11200</name>
</gene>
<keyword evidence="2" id="KW-1185">Reference proteome</keyword>
<accession>A0A512AUR0</accession>
<dbReference type="RefSeq" id="WP_146895822.1">
    <property type="nucleotide sequence ID" value="NZ_BJYS01000006.1"/>
</dbReference>
<evidence type="ECO:0000313" key="1">
    <source>
        <dbReference type="EMBL" id="GEO03456.1"/>
    </source>
</evidence>
<comment type="caution">
    <text evidence="1">The sequence shown here is derived from an EMBL/GenBank/DDBJ whole genome shotgun (WGS) entry which is preliminary data.</text>
</comment>
<sequence>MVLNSKIFRHIVFYDLNKEHLLEQYRSQFIKFERENFVGDFPTWSAPTATSAFINNKEAAFTVNFA</sequence>
<protein>
    <submittedName>
        <fullName evidence="1">Uncharacterized protein</fullName>
    </submittedName>
</protein>
<proteinExistence type="predicted"/>
<evidence type="ECO:0000313" key="2">
    <source>
        <dbReference type="Proteomes" id="UP000321532"/>
    </source>
</evidence>
<name>A0A512AUR0_9BACT</name>
<organism evidence="1 2">
    <name type="scientific">Adhaeribacter aerolatus</name>
    <dbReference type="NCBI Taxonomy" id="670289"/>
    <lineage>
        <taxon>Bacteria</taxon>
        <taxon>Pseudomonadati</taxon>
        <taxon>Bacteroidota</taxon>
        <taxon>Cytophagia</taxon>
        <taxon>Cytophagales</taxon>
        <taxon>Hymenobacteraceae</taxon>
        <taxon>Adhaeribacter</taxon>
    </lineage>
</organism>
<dbReference type="EMBL" id="BJYS01000006">
    <property type="protein sequence ID" value="GEO03456.1"/>
    <property type="molecule type" value="Genomic_DNA"/>
</dbReference>
<reference evidence="1 2" key="1">
    <citation type="submission" date="2019-07" db="EMBL/GenBank/DDBJ databases">
        <title>Whole genome shotgun sequence of Adhaeribacter aerolatus NBRC 106133.</title>
        <authorList>
            <person name="Hosoyama A."/>
            <person name="Uohara A."/>
            <person name="Ohji S."/>
            <person name="Ichikawa N."/>
        </authorList>
    </citation>
    <scope>NUCLEOTIDE SEQUENCE [LARGE SCALE GENOMIC DNA]</scope>
    <source>
        <strain evidence="1 2">NBRC 106133</strain>
    </source>
</reference>